<comment type="subcellular location">
    <subcellularLocation>
        <location evidence="1">Cell membrane</location>
        <topology evidence="1">Lipid-anchor</topology>
    </subcellularLocation>
</comment>
<gene>
    <name evidence="8" type="primary">tmpC_5</name>
    <name evidence="8" type="ORF">SDC9_41774</name>
</gene>
<keyword evidence="5" id="KW-0472">Membrane</keyword>
<sequence length="352" mass="37722">MKKMLKLVSLLVLLVLLSQLVACSNNSAATATPSATATAPVETKTLPSFAIVANDAIGDRGFTDMSSEGIIKAANELGIKYKFFSCNNDSSIYLDTLKAAAESYDVIFVVPGYFFDVELEKTKALYPDKTYIYVDGTTKLEGVKSCVFSQNEGAFLAGVLAANLTQDTSVKMINDKKIVGFVGGADMPVIHDYEVGFTQGVAYADPSVECIVRYTGDHYDPELGKVTAYNSYEEGADVIFQAAGPAGLGVLEAAAKNNFIAIGVDTDQGYLQPGFVVSSMLKRVDTAIYDIISKICNGETLEDVSVYNVANGGISLADNEYYQSMVSADIQKKVKEAQDKIISGAIVVKNYT</sequence>
<evidence type="ECO:0000259" key="7">
    <source>
        <dbReference type="Pfam" id="PF02608"/>
    </source>
</evidence>
<evidence type="ECO:0000256" key="2">
    <source>
        <dbReference type="ARBA" id="ARBA00008610"/>
    </source>
</evidence>
<comment type="caution">
    <text evidence="8">The sequence shown here is derived from an EMBL/GenBank/DDBJ whole genome shotgun (WGS) entry which is preliminary data.</text>
</comment>
<evidence type="ECO:0000256" key="3">
    <source>
        <dbReference type="ARBA" id="ARBA00022475"/>
    </source>
</evidence>
<evidence type="ECO:0000256" key="5">
    <source>
        <dbReference type="ARBA" id="ARBA00023136"/>
    </source>
</evidence>
<dbReference type="Pfam" id="PF02608">
    <property type="entry name" value="Bmp"/>
    <property type="match status" value="1"/>
</dbReference>
<evidence type="ECO:0000256" key="1">
    <source>
        <dbReference type="ARBA" id="ARBA00004193"/>
    </source>
</evidence>
<accession>A0A644VYQ3</accession>
<proteinExistence type="inferred from homology"/>
<keyword evidence="3" id="KW-1003">Cell membrane</keyword>
<feature type="domain" description="ABC transporter substrate-binding protein PnrA-like" evidence="7">
    <location>
        <begin position="49"/>
        <end position="349"/>
    </location>
</feature>
<dbReference type="InterPro" id="IPR003760">
    <property type="entry name" value="PnrA-like"/>
</dbReference>
<name>A0A644VYQ3_9ZZZZ</name>
<dbReference type="PANTHER" id="PTHR34296">
    <property type="entry name" value="TRANSCRIPTIONAL ACTIVATOR PROTEIN MED"/>
    <property type="match status" value="1"/>
</dbReference>
<dbReference type="AlphaFoldDB" id="A0A644VYQ3"/>
<dbReference type="Gene3D" id="3.40.50.2300">
    <property type="match status" value="2"/>
</dbReference>
<dbReference type="InterPro" id="IPR050957">
    <property type="entry name" value="BMP_lipoprotein"/>
</dbReference>
<dbReference type="EMBL" id="VSSQ01000474">
    <property type="protein sequence ID" value="MPL95602.1"/>
    <property type="molecule type" value="Genomic_DNA"/>
</dbReference>
<dbReference type="InterPro" id="IPR028082">
    <property type="entry name" value="Peripla_BP_I"/>
</dbReference>
<dbReference type="SUPFAM" id="SSF53822">
    <property type="entry name" value="Periplasmic binding protein-like I"/>
    <property type="match status" value="1"/>
</dbReference>
<evidence type="ECO:0000313" key="8">
    <source>
        <dbReference type="EMBL" id="MPL95602.1"/>
    </source>
</evidence>
<evidence type="ECO:0000256" key="6">
    <source>
        <dbReference type="ARBA" id="ARBA00023288"/>
    </source>
</evidence>
<dbReference type="PANTHER" id="PTHR34296:SF2">
    <property type="entry name" value="ABC TRANSPORTER GUANOSINE-BINDING PROTEIN NUPN"/>
    <property type="match status" value="1"/>
</dbReference>
<keyword evidence="4" id="KW-0732">Signal</keyword>
<reference evidence="8" key="1">
    <citation type="submission" date="2019-08" db="EMBL/GenBank/DDBJ databases">
        <authorList>
            <person name="Kucharzyk K."/>
            <person name="Murdoch R.W."/>
            <person name="Higgins S."/>
            <person name="Loffler F."/>
        </authorList>
    </citation>
    <scope>NUCLEOTIDE SEQUENCE</scope>
</reference>
<evidence type="ECO:0000256" key="4">
    <source>
        <dbReference type="ARBA" id="ARBA00022729"/>
    </source>
</evidence>
<dbReference type="GO" id="GO:0005886">
    <property type="term" value="C:plasma membrane"/>
    <property type="evidence" value="ECO:0007669"/>
    <property type="project" value="UniProtKB-SubCell"/>
</dbReference>
<organism evidence="8">
    <name type="scientific">bioreactor metagenome</name>
    <dbReference type="NCBI Taxonomy" id="1076179"/>
    <lineage>
        <taxon>unclassified sequences</taxon>
        <taxon>metagenomes</taxon>
        <taxon>ecological metagenomes</taxon>
    </lineage>
</organism>
<protein>
    <submittedName>
        <fullName evidence="8">Membrane lipoprotein TmpC</fullName>
    </submittedName>
</protein>
<keyword evidence="6 8" id="KW-0449">Lipoprotein</keyword>
<comment type="similarity">
    <text evidence="2">Belongs to the BMP lipoprotein family.</text>
</comment>